<evidence type="ECO:0000259" key="7">
    <source>
        <dbReference type="Pfam" id="PF00361"/>
    </source>
</evidence>
<dbReference type="GO" id="GO:0008137">
    <property type="term" value="F:NADH dehydrogenase (ubiquinone) activity"/>
    <property type="evidence" value="ECO:0007669"/>
    <property type="project" value="InterPro"/>
</dbReference>
<dbReference type="HAMAP" id="MF_00445">
    <property type="entry name" value="NDH1_NuoN_1"/>
    <property type="match status" value="1"/>
</dbReference>
<accession>A0A5Q2RUP2</accession>
<dbReference type="GO" id="GO:0012505">
    <property type="term" value="C:endomembrane system"/>
    <property type="evidence" value="ECO:0007669"/>
    <property type="project" value="UniProtKB-SubCell"/>
</dbReference>
<feature type="transmembrane region" description="Helical" evidence="5">
    <location>
        <begin position="101"/>
        <end position="118"/>
    </location>
</feature>
<sequence length="468" mass="48395">MLGDVIPELVLVVGGVVVLLYALAVPRRLQSGAAVLALLTVAVAAATTIPMLDGPEAYTFAETYARDLPAVWAKLIVLAATAAVIALSLPWFRSDPRSGEYYTLLLFSALGAVLLAGATDLKQFVVSMLLSSATGYVLTAYHRLSRASAEAGIKYFLLGALTSASMLIGVAYLFGLGGTTTLPGLRTGLTSTSGPGLAVAAALVVVAVAFKLGAVPAHAWMPDVAEGAPAPVAAFVTSVPKVGAFLFLARLVLVLPPDGLGWRPLVAVIAATTMTLGNLAALWQDDVRRLLGWSSVSQTGYGLLAIVAVQRSELALPSLLYFLLAYVLANVAAFGVVVQLRGRTDRLTYAGLARARPLLAATLTITLLSFIGVPPLAGFAAKLSLFAAAIDAGYGWLAVLGAINTVVSIAYYARVIAPMYFDDLAGPVPVLSRTAGFAAVITGSLVVLVGVGAELLFRAFDGIQLLPS</sequence>
<dbReference type="GO" id="GO:0005886">
    <property type="term" value="C:plasma membrane"/>
    <property type="evidence" value="ECO:0007669"/>
    <property type="project" value="UniProtKB-SubCell"/>
</dbReference>
<dbReference type="Proteomes" id="UP000334019">
    <property type="component" value="Chromosome"/>
</dbReference>
<dbReference type="EMBL" id="CP045851">
    <property type="protein sequence ID" value="QGG96945.1"/>
    <property type="molecule type" value="Genomic_DNA"/>
</dbReference>
<keyword evidence="3 5" id="KW-1133">Transmembrane helix</keyword>
<feature type="domain" description="NADH:quinone oxidoreductase/Mrp antiporter transmembrane" evidence="7">
    <location>
        <begin position="118"/>
        <end position="407"/>
    </location>
</feature>
<dbReference type="Pfam" id="PF00361">
    <property type="entry name" value="Proton_antipo_M"/>
    <property type="match status" value="1"/>
</dbReference>
<feature type="transmembrane region" description="Helical" evidence="5">
    <location>
        <begin position="71"/>
        <end position="89"/>
    </location>
</feature>
<keyword evidence="5" id="KW-0813">Transport</keyword>
<dbReference type="NCBIfam" id="TIGR01770">
    <property type="entry name" value="NDH_I_N"/>
    <property type="match status" value="1"/>
</dbReference>
<protein>
    <recommendedName>
        <fullName evidence="5">NADH-quinone oxidoreductase subunit N</fullName>
        <ecNumber evidence="5">7.1.1.-</ecNumber>
    </recommendedName>
    <alternativeName>
        <fullName evidence="5">NADH dehydrogenase I subunit N</fullName>
    </alternativeName>
    <alternativeName>
        <fullName evidence="5">NDH-1 subunit N</fullName>
    </alternativeName>
</protein>
<gene>
    <name evidence="5 8" type="primary">nuoN</name>
    <name evidence="8" type="ORF">GH723_02915</name>
</gene>
<evidence type="ECO:0000256" key="3">
    <source>
        <dbReference type="ARBA" id="ARBA00022989"/>
    </source>
</evidence>
<evidence type="ECO:0000256" key="4">
    <source>
        <dbReference type="ARBA" id="ARBA00023136"/>
    </source>
</evidence>
<evidence type="ECO:0000256" key="2">
    <source>
        <dbReference type="ARBA" id="ARBA00022692"/>
    </source>
</evidence>
<keyword evidence="2 5" id="KW-0812">Transmembrane</keyword>
<keyword evidence="4 5" id="KW-0472">Membrane</keyword>
<comment type="subcellular location">
    <subcellularLocation>
        <location evidence="5">Cell membrane</location>
        <topology evidence="5">Multi-pass membrane protein</topology>
    </subcellularLocation>
    <subcellularLocation>
        <location evidence="1">Endomembrane system</location>
        <topology evidence="1">Multi-pass membrane protein</topology>
    </subcellularLocation>
    <subcellularLocation>
        <location evidence="6">Membrane</location>
        <topology evidence="6">Multi-pass membrane protein</topology>
    </subcellularLocation>
</comment>
<feature type="transmembrane region" description="Helical" evidence="5">
    <location>
        <begin position="434"/>
        <end position="457"/>
    </location>
</feature>
<keyword evidence="5" id="KW-0874">Quinone</keyword>
<keyword evidence="5" id="KW-0520">NAD</keyword>
<proteinExistence type="inferred from homology"/>
<keyword evidence="5" id="KW-1278">Translocase</keyword>
<dbReference type="GO" id="GO:0050136">
    <property type="term" value="F:NADH dehydrogenase (quinone) (non-electrogenic) activity"/>
    <property type="evidence" value="ECO:0007669"/>
    <property type="project" value="UniProtKB-UniRule"/>
</dbReference>
<comment type="catalytic activity">
    <reaction evidence="5">
        <text>a quinone + NADH + 5 H(+)(in) = a quinol + NAD(+) + 4 H(+)(out)</text>
        <dbReference type="Rhea" id="RHEA:57888"/>
        <dbReference type="ChEBI" id="CHEBI:15378"/>
        <dbReference type="ChEBI" id="CHEBI:24646"/>
        <dbReference type="ChEBI" id="CHEBI:57540"/>
        <dbReference type="ChEBI" id="CHEBI:57945"/>
        <dbReference type="ChEBI" id="CHEBI:132124"/>
    </reaction>
</comment>
<comment type="subunit">
    <text evidence="5">NDH-1 is composed of 14 different subunits. Subunits NuoA, H, J, K, L, M, N constitute the membrane sector of the complex.</text>
</comment>
<comment type="similarity">
    <text evidence="5">Belongs to the complex I subunit 2 family.</text>
</comment>
<feature type="transmembrane region" description="Helical" evidence="5">
    <location>
        <begin position="232"/>
        <end position="253"/>
    </location>
</feature>
<feature type="transmembrane region" description="Helical" evidence="5">
    <location>
        <begin position="315"/>
        <end position="338"/>
    </location>
</feature>
<keyword evidence="5" id="KW-1003">Cell membrane</keyword>
<feature type="transmembrane region" description="Helical" evidence="5">
    <location>
        <begin position="197"/>
        <end position="220"/>
    </location>
</feature>
<feature type="transmembrane region" description="Helical" evidence="5">
    <location>
        <begin position="124"/>
        <end position="144"/>
    </location>
</feature>
<dbReference type="PANTHER" id="PTHR22773">
    <property type="entry name" value="NADH DEHYDROGENASE"/>
    <property type="match status" value="1"/>
</dbReference>
<evidence type="ECO:0000313" key="9">
    <source>
        <dbReference type="Proteomes" id="UP000334019"/>
    </source>
</evidence>
<reference evidence="8 9" key="1">
    <citation type="submission" date="2019-11" db="EMBL/GenBank/DDBJ databases">
        <authorList>
            <person name="He Y."/>
        </authorList>
    </citation>
    <scope>NUCLEOTIDE SEQUENCE [LARGE SCALE GENOMIC DNA]</scope>
    <source>
        <strain evidence="8 9">SCSIO 58843</strain>
    </source>
</reference>
<dbReference type="KEGG" id="atq:GH723_02915"/>
<feature type="transmembrane region" description="Helical" evidence="5">
    <location>
        <begin position="265"/>
        <end position="283"/>
    </location>
</feature>
<feature type="transmembrane region" description="Helical" evidence="5">
    <location>
        <begin position="358"/>
        <end position="381"/>
    </location>
</feature>
<feature type="transmembrane region" description="Helical" evidence="5">
    <location>
        <begin position="393"/>
        <end position="413"/>
    </location>
</feature>
<dbReference type="AlphaFoldDB" id="A0A5Q2RUP2"/>
<feature type="transmembrane region" description="Helical" evidence="5">
    <location>
        <begin position="6"/>
        <end position="25"/>
    </location>
</feature>
<dbReference type="InterPro" id="IPR010096">
    <property type="entry name" value="NADH-Q_OxRdtase_suN/2"/>
</dbReference>
<organism evidence="8 9">
    <name type="scientific">Actinomarinicola tropica</name>
    <dbReference type="NCBI Taxonomy" id="2789776"/>
    <lineage>
        <taxon>Bacteria</taxon>
        <taxon>Bacillati</taxon>
        <taxon>Actinomycetota</taxon>
        <taxon>Acidimicrobiia</taxon>
        <taxon>Acidimicrobiales</taxon>
        <taxon>Iamiaceae</taxon>
        <taxon>Actinomarinicola</taxon>
    </lineage>
</organism>
<evidence type="ECO:0000256" key="5">
    <source>
        <dbReference type="HAMAP-Rule" id="MF_00445"/>
    </source>
</evidence>
<feature type="transmembrane region" description="Helical" evidence="5">
    <location>
        <begin position="290"/>
        <end position="309"/>
    </location>
</feature>
<keyword evidence="9" id="KW-1185">Reference proteome</keyword>
<evidence type="ECO:0000256" key="6">
    <source>
        <dbReference type="RuleBase" id="RU000320"/>
    </source>
</evidence>
<comment type="function">
    <text evidence="5">NDH-1 shuttles electrons from NADH, via FMN and iron-sulfur (Fe-S) centers, to quinones in the respiratory chain. The immediate electron acceptor for the enzyme in this species is believed to be a menaquinone. Couples the redox reaction to proton translocation (for every two electrons transferred, four hydrogen ions are translocated across the cytoplasmic membrane), and thus conserves the redox energy in a proton gradient.</text>
</comment>
<dbReference type="EC" id="7.1.1.-" evidence="5"/>
<dbReference type="InterPro" id="IPR001750">
    <property type="entry name" value="ND/Mrp_TM"/>
</dbReference>
<feature type="transmembrane region" description="Helical" evidence="5">
    <location>
        <begin position="156"/>
        <end position="177"/>
    </location>
</feature>
<dbReference type="GO" id="GO:0042773">
    <property type="term" value="P:ATP synthesis coupled electron transport"/>
    <property type="evidence" value="ECO:0007669"/>
    <property type="project" value="InterPro"/>
</dbReference>
<feature type="transmembrane region" description="Helical" evidence="5">
    <location>
        <begin position="32"/>
        <end position="51"/>
    </location>
</feature>
<evidence type="ECO:0000256" key="1">
    <source>
        <dbReference type="ARBA" id="ARBA00004127"/>
    </source>
</evidence>
<evidence type="ECO:0000313" key="8">
    <source>
        <dbReference type="EMBL" id="QGG96945.1"/>
    </source>
</evidence>
<name>A0A5Q2RUP2_9ACTN</name>
<dbReference type="GO" id="GO:0048038">
    <property type="term" value="F:quinone binding"/>
    <property type="evidence" value="ECO:0007669"/>
    <property type="project" value="UniProtKB-KW"/>
</dbReference>